<evidence type="ECO:0000256" key="2">
    <source>
        <dbReference type="ARBA" id="ARBA00009560"/>
    </source>
</evidence>
<reference evidence="8" key="1">
    <citation type="submission" date="2020-04" db="EMBL/GenBank/DDBJ databases">
        <title>Analysis of mating type loci in Filobasidium floriforme.</title>
        <authorList>
            <person name="Nowrousian M."/>
        </authorList>
    </citation>
    <scope>NUCLEOTIDE SEQUENCE</scope>
    <source>
        <strain evidence="8">CBS 6242</strain>
    </source>
</reference>
<dbReference type="GO" id="GO:0003677">
    <property type="term" value="F:DNA binding"/>
    <property type="evidence" value="ECO:0007669"/>
    <property type="project" value="UniProtKB-UniRule"/>
</dbReference>
<name>A0A8K0JHH9_9TREE</name>
<dbReference type="GO" id="GO:0042276">
    <property type="term" value="P:error-prone translesion synthesis"/>
    <property type="evidence" value="ECO:0007669"/>
    <property type="project" value="TreeGrafter"/>
</dbReference>
<evidence type="ECO:0000256" key="5">
    <source>
        <dbReference type="ARBA" id="ARBA00023242"/>
    </source>
</evidence>
<dbReference type="PANTHER" id="PTHR12708">
    <property type="entry name" value="DNA POLYMERASE EPSILON SUBUNIT B"/>
    <property type="match status" value="1"/>
</dbReference>
<dbReference type="PIRSF" id="PIRSF000799">
    <property type="entry name" value="DNA_pol_eps_2"/>
    <property type="match status" value="1"/>
</dbReference>
<dbReference type="EMBL" id="JABELV010000175">
    <property type="protein sequence ID" value="KAG7528621.1"/>
    <property type="molecule type" value="Genomic_DNA"/>
</dbReference>
<evidence type="ECO:0000256" key="6">
    <source>
        <dbReference type="PIRNR" id="PIRNR000799"/>
    </source>
</evidence>
<comment type="similarity">
    <text evidence="2 6">Belongs to the DNA polymerase epsilon subunit B family.</text>
</comment>
<dbReference type="OrthoDB" id="10254730at2759"/>
<accession>A0A8K0JHH9</accession>
<dbReference type="PANTHER" id="PTHR12708:SF0">
    <property type="entry name" value="DNA POLYMERASE EPSILON SUBUNIT 2"/>
    <property type="match status" value="1"/>
</dbReference>
<comment type="subcellular location">
    <subcellularLocation>
        <location evidence="1 6">Nucleus</location>
    </subcellularLocation>
</comment>
<dbReference type="GO" id="GO:0008622">
    <property type="term" value="C:epsilon DNA polymerase complex"/>
    <property type="evidence" value="ECO:0007669"/>
    <property type="project" value="UniProtKB-UniRule"/>
</dbReference>
<evidence type="ECO:0000256" key="1">
    <source>
        <dbReference type="ARBA" id="ARBA00004123"/>
    </source>
</evidence>
<keyword evidence="3 6" id="KW-0235">DNA replication</keyword>
<dbReference type="InterPro" id="IPR007185">
    <property type="entry name" value="DNA_pol_a/d/e_bsu"/>
</dbReference>
<sequence length="553" mass="62159">MVNPKMRQMIVFSTKYSLTLPTQSLLFIEKILTEGEVPQEEWSDGLELWAKEYLRGEDPNPLISLPSLQKAYDSLSAKTSALEDADDLLGDDQDFHIDIDIDIDPEEVTVDSHFRVVGAFEMPGWRFDNVKGTFGLPNHRPAIGGPAISRSMYLRERWALVRQIVLRNENFTPPAVGGHDRANYLKLTSTRNLLGRQGQLFLLFGMLSRDPEGRLCLEDGEGTVVLDMEDAEPGEGLFTENCLVLIEGEYTAEETIKVLAMGHPPSERRDAARAIFGHVDFLGVGATSLKEEAKLQRISQAHEDLSIVVLSDVWLDHPKTIPALKRMFEGYGQAEFRPYAFVLCGNFSMKGWMGAGSMNAYIAGFKALAEAIAGFPTLSQHSQFIFIPGPTDPWSSSTLPRPPIPDSFVEPIRAKVPKATFTSNPARLKYFDQEIVIFREDLMGRMLRNIVQIKDGTEGANMKRYLVQTILDQTHLSPLPIQVRPTIWEWDHALRLYPMPTTVILADKYERYDLTYEGCHVFNPGSFVGNSFEWSVYYPATGKSESSALPEEE</sequence>
<comment type="function">
    <text evidence="6">Participates in DNA repair and in chromosomal DNA replication.</text>
</comment>
<organism evidence="8 9">
    <name type="scientific">Filobasidium floriforme</name>
    <dbReference type="NCBI Taxonomy" id="5210"/>
    <lineage>
        <taxon>Eukaryota</taxon>
        <taxon>Fungi</taxon>
        <taxon>Dikarya</taxon>
        <taxon>Basidiomycota</taxon>
        <taxon>Agaricomycotina</taxon>
        <taxon>Tremellomycetes</taxon>
        <taxon>Filobasidiales</taxon>
        <taxon>Filobasidiaceae</taxon>
        <taxon>Filobasidium</taxon>
    </lineage>
</organism>
<evidence type="ECO:0000256" key="4">
    <source>
        <dbReference type="ARBA" id="ARBA00023125"/>
    </source>
</evidence>
<keyword evidence="5 6" id="KW-0539">Nucleus</keyword>
<dbReference type="InterPro" id="IPR016266">
    <property type="entry name" value="POLE2"/>
</dbReference>
<keyword evidence="9" id="KW-1185">Reference proteome</keyword>
<comment type="caution">
    <text evidence="8">The sequence shown here is derived from an EMBL/GenBank/DDBJ whole genome shotgun (WGS) entry which is preliminary data.</text>
</comment>
<evidence type="ECO:0000256" key="3">
    <source>
        <dbReference type="ARBA" id="ARBA00022705"/>
    </source>
</evidence>
<dbReference type="AlphaFoldDB" id="A0A8K0JHH9"/>
<evidence type="ECO:0000259" key="7">
    <source>
        <dbReference type="Pfam" id="PF04042"/>
    </source>
</evidence>
<dbReference type="GO" id="GO:0006261">
    <property type="term" value="P:DNA-templated DNA replication"/>
    <property type="evidence" value="ECO:0007669"/>
    <property type="project" value="InterPro"/>
</dbReference>
<feature type="domain" description="DNA polymerase alpha/delta/epsilon subunit B" evidence="7">
    <location>
        <begin position="307"/>
        <end position="511"/>
    </location>
</feature>
<keyword evidence="4 6" id="KW-0238">DNA-binding</keyword>
<dbReference type="Pfam" id="PF04042">
    <property type="entry name" value="DNA_pol_E_B"/>
    <property type="match status" value="1"/>
</dbReference>
<evidence type="ECO:0000313" key="9">
    <source>
        <dbReference type="Proteomes" id="UP000812966"/>
    </source>
</evidence>
<evidence type="ECO:0000313" key="8">
    <source>
        <dbReference type="EMBL" id="KAG7528621.1"/>
    </source>
</evidence>
<proteinExistence type="inferred from homology"/>
<dbReference type="Proteomes" id="UP000812966">
    <property type="component" value="Unassembled WGS sequence"/>
</dbReference>
<protein>
    <recommendedName>
        <fullName evidence="6">DNA polymerase epsilon subunit</fullName>
    </recommendedName>
    <alternativeName>
        <fullName evidence="6">DNA polymerase II subunit 2</fullName>
    </alternativeName>
</protein>
<gene>
    <name evidence="8" type="ORF">FFLO_06044</name>
</gene>